<protein>
    <submittedName>
        <fullName evidence="1">Uncharacterized protein</fullName>
    </submittedName>
</protein>
<proteinExistence type="predicted"/>
<sequence>MATVPVRIIAEMRLTSAVDGTEIRPGVLAVSELSPIALPLGLGAEGYAQGGWVGGRYATAFVDGQTRVTRQVAQEGAARVRVGAGAWGGAQKYAERLDVGPTVALDTSFEHVSARLTLDYRMRVAGHASPGNGLALTLSTGF</sequence>
<dbReference type="EMBL" id="BMKL01000001">
    <property type="protein sequence ID" value="GGD99037.1"/>
    <property type="molecule type" value="Genomic_DNA"/>
</dbReference>
<organism evidence="1 2">
    <name type="scientific">Tsuneonella deserti</name>
    <dbReference type="NCBI Taxonomy" id="2035528"/>
    <lineage>
        <taxon>Bacteria</taxon>
        <taxon>Pseudomonadati</taxon>
        <taxon>Pseudomonadota</taxon>
        <taxon>Alphaproteobacteria</taxon>
        <taxon>Sphingomonadales</taxon>
        <taxon>Erythrobacteraceae</taxon>
        <taxon>Tsuneonella</taxon>
    </lineage>
</organism>
<keyword evidence="2" id="KW-1185">Reference proteome</keyword>
<evidence type="ECO:0000313" key="2">
    <source>
        <dbReference type="Proteomes" id="UP000619041"/>
    </source>
</evidence>
<reference evidence="2" key="1">
    <citation type="journal article" date="2019" name="Int. J. Syst. Evol. Microbiol.">
        <title>The Global Catalogue of Microorganisms (GCM) 10K type strain sequencing project: providing services to taxonomists for standard genome sequencing and annotation.</title>
        <authorList>
            <consortium name="The Broad Institute Genomics Platform"/>
            <consortium name="The Broad Institute Genome Sequencing Center for Infectious Disease"/>
            <person name="Wu L."/>
            <person name="Ma J."/>
        </authorList>
    </citation>
    <scope>NUCLEOTIDE SEQUENCE [LARGE SCALE GENOMIC DNA]</scope>
    <source>
        <strain evidence="2">CGMCC 1.15959</strain>
    </source>
</reference>
<comment type="caution">
    <text evidence="1">The sequence shown here is derived from an EMBL/GenBank/DDBJ whole genome shotgun (WGS) entry which is preliminary data.</text>
</comment>
<gene>
    <name evidence="1" type="ORF">GCM10011515_18610</name>
</gene>
<accession>A0ABQ1S8T6</accession>
<evidence type="ECO:0000313" key="1">
    <source>
        <dbReference type="EMBL" id="GGD99037.1"/>
    </source>
</evidence>
<dbReference type="Proteomes" id="UP000619041">
    <property type="component" value="Unassembled WGS sequence"/>
</dbReference>
<name>A0ABQ1S8T6_9SPHN</name>